<protein>
    <submittedName>
        <fullName evidence="2">Uncharacterized protein</fullName>
    </submittedName>
</protein>
<feature type="transmembrane region" description="Helical" evidence="1">
    <location>
        <begin position="14"/>
        <end position="33"/>
    </location>
</feature>
<evidence type="ECO:0000313" key="2">
    <source>
        <dbReference type="EMBL" id="PIP29762.1"/>
    </source>
</evidence>
<accession>A0A2G9Z9C0</accession>
<feature type="transmembrane region" description="Helical" evidence="1">
    <location>
        <begin position="109"/>
        <end position="130"/>
    </location>
</feature>
<feature type="transmembrane region" description="Helical" evidence="1">
    <location>
        <begin position="77"/>
        <end position="97"/>
    </location>
</feature>
<dbReference type="Proteomes" id="UP000228812">
    <property type="component" value="Unassembled WGS sequence"/>
</dbReference>
<reference evidence="2 3" key="1">
    <citation type="submission" date="2017-09" db="EMBL/GenBank/DDBJ databases">
        <title>Depth-based differentiation of microbial function through sediment-hosted aquifers and enrichment of novel symbionts in the deep terrestrial subsurface.</title>
        <authorList>
            <person name="Probst A.J."/>
            <person name="Ladd B."/>
            <person name="Jarett J.K."/>
            <person name="Geller-Mcgrath D.E."/>
            <person name="Sieber C.M."/>
            <person name="Emerson J.B."/>
            <person name="Anantharaman K."/>
            <person name="Thomas B.C."/>
            <person name="Malmstrom R."/>
            <person name="Stieglmeier M."/>
            <person name="Klingl A."/>
            <person name="Woyke T."/>
            <person name="Ryan C.M."/>
            <person name="Banfield J.F."/>
        </authorList>
    </citation>
    <scope>NUCLEOTIDE SEQUENCE [LARGE SCALE GENOMIC DNA]</scope>
    <source>
        <strain evidence="2">CG23_combo_of_CG06-09_8_20_14_all_54_14</strain>
    </source>
</reference>
<feature type="transmembrane region" description="Helical" evidence="1">
    <location>
        <begin position="168"/>
        <end position="190"/>
    </location>
</feature>
<dbReference type="AlphaFoldDB" id="A0A2G9Z9C0"/>
<gene>
    <name evidence="2" type="ORF">COX26_02400</name>
</gene>
<name>A0A2G9Z9C0_9BACT</name>
<evidence type="ECO:0000256" key="1">
    <source>
        <dbReference type="SAM" id="Phobius"/>
    </source>
</evidence>
<sequence>MAAAGALLTAPPFAWWRFLAAAAVVAAVYGIALRGVVKRSSTTPLRGAGRGIRAFWVLTGLAAAAAAALFSPALAPLIVFSRGAFVLLLGLLAFLSVGDARALFGAGRVAGGVLGAALTFSSAFIYFAFLVPLASFPAFLFLLTLGLFFALALLAGETFAASGGFQPRTALLGGGAVGLLGVEIALLLTFLSLGSLALALLFSFIMFFIVWAAAAAGRGKFSPRLALCGMMFFLALAALVLAFFV</sequence>
<keyword evidence="1" id="KW-0812">Transmembrane</keyword>
<keyword evidence="1" id="KW-1133">Transmembrane helix</keyword>
<comment type="caution">
    <text evidence="2">The sequence shown here is derived from an EMBL/GenBank/DDBJ whole genome shotgun (WGS) entry which is preliminary data.</text>
</comment>
<feature type="transmembrane region" description="Helical" evidence="1">
    <location>
        <begin position="136"/>
        <end position="156"/>
    </location>
</feature>
<organism evidence="2 3">
    <name type="scientific">Candidatus Jorgensenbacteria bacterium CG23_combo_of_CG06-09_8_20_14_all_54_14</name>
    <dbReference type="NCBI Taxonomy" id="1974595"/>
    <lineage>
        <taxon>Bacteria</taxon>
        <taxon>Candidatus Joergenseniibacteriota</taxon>
    </lineage>
</organism>
<proteinExistence type="predicted"/>
<feature type="transmembrane region" description="Helical" evidence="1">
    <location>
        <begin position="225"/>
        <end position="244"/>
    </location>
</feature>
<evidence type="ECO:0000313" key="3">
    <source>
        <dbReference type="Proteomes" id="UP000228812"/>
    </source>
</evidence>
<keyword evidence="1" id="KW-0472">Membrane</keyword>
<dbReference type="EMBL" id="PCRZ01000040">
    <property type="protein sequence ID" value="PIP29762.1"/>
    <property type="molecule type" value="Genomic_DNA"/>
</dbReference>
<feature type="transmembrane region" description="Helical" evidence="1">
    <location>
        <begin position="54"/>
        <end position="71"/>
    </location>
</feature>
<feature type="transmembrane region" description="Helical" evidence="1">
    <location>
        <begin position="196"/>
        <end position="213"/>
    </location>
</feature>